<organism evidence="4">
    <name type="scientific">Laccaria bicolor (strain S238N-H82 / ATCC MYA-4686)</name>
    <name type="common">Bicoloured deceiver</name>
    <name type="synonym">Laccaria laccata var. bicolor</name>
    <dbReference type="NCBI Taxonomy" id="486041"/>
    <lineage>
        <taxon>Eukaryota</taxon>
        <taxon>Fungi</taxon>
        <taxon>Dikarya</taxon>
        <taxon>Basidiomycota</taxon>
        <taxon>Agaricomycotina</taxon>
        <taxon>Agaricomycetes</taxon>
        <taxon>Agaricomycetidae</taxon>
        <taxon>Agaricales</taxon>
        <taxon>Agaricineae</taxon>
        <taxon>Hydnangiaceae</taxon>
        <taxon>Laccaria</taxon>
    </lineage>
</organism>
<sequence>MVAQLPQSPTKQLFDLDVVVVDSIEAMDSHLTTSLYNNVYIVHPPTPSIPPNYPNAISYTQSPIIPNSNLYLLSPSNAGPNSLPASPYHNNAASPGFNQQQPPIGQSSFWPASPSYHPLPLYPSIPSPPFQIHRHLDGEYPLIFDLSLPTSSPMVCVGPNHAIMLSDEVLNQPATDPPITHLQIICDRIPQWPIHLGQGYNALSPNLGSLPPIRVGDILGAIWQNLHVQVSLEDWVKLNIAEGTEVARAYTTRCRNAASCGMMVDAEGVKRVDFLLKEIWFKELVRIGESYDQMLLVVA</sequence>
<name>B0D6E9_LACBS</name>
<accession>B0D6E9</accession>
<dbReference type="Pfam" id="PF20415">
    <property type="entry name" value="DUF6699"/>
    <property type="match status" value="1"/>
</dbReference>
<dbReference type="InParanoid" id="B0D6E9"/>
<dbReference type="GeneID" id="6074874"/>
<reference evidence="3 4" key="1">
    <citation type="journal article" date="2008" name="Nature">
        <title>The genome of Laccaria bicolor provides insights into mycorrhizal symbiosis.</title>
        <authorList>
            <person name="Martin F."/>
            <person name="Aerts A."/>
            <person name="Ahren D."/>
            <person name="Brun A."/>
            <person name="Danchin E.G.J."/>
            <person name="Duchaussoy F."/>
            <person name="Gibon J."/>
            <person name="Kohler A."/>
            <person name="Lindquist E."/>
            <person name="Pereda V."/>
            <person name="Salamov A."/>
            <person name="Shapiro H.J."/>
            <person name="Wuyts J."/>
            <person name="Blaudez D."/>
            <person name="Buee M."/>
            <person name="Brokstein P."/>
            <person name="Canbaeck B."/>
            <person name="Cohen D."/>
            <person name="Courty P.E."/>
            <person name="Coutinho P.M."/>
            <person name="Delaruelle C."/>
            <person name="Detter J.C."/>
            <person name="Deveau A."/>
            <person name="DiFazio S."/>
            <person name="Duplessis S."/>
            <person name="Fraissinet-Tachet L."/>
            <person name="Lucic E."/>
            <person name="Frey-Klett P."/>
            <person name="Fourrey C."/>
            <person name="Feussner I."/>
            <person name="Gay G."/>
            <person name="Grimwood J."/>
            <person name="Hoegger P.J."/>
            <person name="Jain P."/>
            <person name="Kilaru S."/>
            <person name="Labbe J."/>
            <person name="Lin Y.C."/>
            <person name="Legue V."/>
            <person name="Le Tacon F."/>
            <person name="Marmeisse R."/>
            <person name="Melayah D."/>
            <person name="Montanini B."/>
            <person name="Muratet M."/>
            <person name="Nehls U."/>
            <person name="Niculita-Hirzel H."/>
            <person name="Oudot-Le Secq M.P."/>
            <person name="Peter M."/>
            <person name="Quesneville H."/>
            <person name="Rajashekar B."/>
            <person name="Reich M."/>
            <person name="Rouhier N."/>
            <person name="Schmutz J."/>
            <person name="Yin T."/>
            <person name="Chalot M."/>
            <person name="Henrissat B."/>
            <person name="Kuees U."/>
            <person name="Lucas S."/>
            <person name="Van de Peer Y."/>
            <person name="Podila G.K."/>
            <person name="Polle A."/>
            <person name="Pukkila P.J."/>
            <person name="Richardson P.M."/>
            <person name="Rouze P."/>
            <person name="Sanders I.R."/>
            <person name="Stajich J.E."/>
            <person name="Tunlid A."/>
            <person name="Tuskan G."/>
            <person name="Grigoriev I.V."/>
        </authorList>
    </citation>
    <scope>NUCLEOTIDE SEQUENCE [LARGE SCALE GENOMIC DNA]</scope>
    <source>
        <strain evidence="4">S238N-H82 / ATCC MYA-4686</strain>
    </source>
</reference>
<evidence type="ECO:0000313" key="4">
    <source>
        <dbReference type="Proteomes" id="UP000001194"/>
    </source>
</evidence>
<gene>
    <name evidence="3" type="ORF">LACBIDRAFT_318295</name>
</gene>
<evidence type="ECO:0000259" key="2">
    <source>
        <dbReference type="Pfam" id="PF20415"/>
    </source>
</evidence>
<keyword evidence="4" id="KW-1185">Reference proteome</keyword>
<protein>
    <submittedName>
        <fullName evidence="3">Predicted protein</fullName>
    </submittedName>
</protein>
<proteinExistence type="predicted"/>
<dbReference type="EMBL" id="DS547098">
    <property type="protein sequence ID" value="EDR10177.1"/>
    <property type="molecule type" value="Genomic_DNA"/>
</dbReference>
<dbReference type="AlphaFoldDB" id="B0D6E9"/>
<dbReference type="HOGENOM" id="CLU_066470_0_0_1"/>
<evidence type="ECO:0000256" key="1">
    <source>
        <dbReference type="SAM" id="MobiDB-lite"/>
    </source>
</evidence>
<dbReference type="OrthoDB" id="3251728at2759"/>
<evidence type="ECO:0000313" key="3">
    <source>
        <dbReference type="EMBL" id="EDR10177.1"/>
    </source>
</evidence>
<feature type="region of interest" description="Disordered" evidence="1">
    <location>
        <begin position="82"/>
        <end position="104"/>
    </location>
</feature>
<dbReference type="InterPro" id="IPR046522">
    <property type="entry name" value="DUF6699"/>
</dbReference>
<dbReference type="KEGG" id="lbc:LACBIDRAFT_318295"/>
<feature type="domain" description="DUF6699" evidence="2">
    <location>
        <begin position="143"/>
        <end position="286"/>
    </location>
</feature>
<dbReference type="Proteomes" id="UP000001194">
    <property type="component" value="Unassembled WGS sequence"/>
</dbReference>
<dbReference type="RefSeq" id="XP_001879562.1">
    <property type="nucleotide sequence ID" value="XM_001879527.1"/>
</dbReference>